<dbReference type="FunFam" id="3.40.640.10:FF:000041">
    <property type="entry name" value="Adenosylmethionine-8-amino-7-oxononanoate aminotransferase"/>
    <property type="match status" value="1"/>
</dbReference>
<evidence type="ECO:0000256" key="7">
    <source>
        <dbReference type="ARBA" id="ARBA00011738"/>
    </source>
</evidence>
<evidence type="ECO:0000256" key="1">
    <source>
        <dbReference type="ARBA" id="ARBA00001933"/>
    </source>
</evidence>
<feature type="binding site" evidence="22">
    <location>
        <position position="69"/>
    </location>
    <ligand>
        <name>[4Fe-4S] cluster</name>
        <dbReference type="ChEBI" id="CHEBI:49883"/>
        <note>4Fe-4S-S-AdoMet</note>
    </ligand>
</feature>
<dbReference type="Gene3D" id="3.40.640.10">
    <property type="entry name" value="Type I PLP-dependent aspartate aminotransferase-like (Major domain)"/>
    <property type="match status" value="1"/>
</dbReference>
<comment type="similarity">
    <text evidence="6">In the C-terminal section; belongs to the class-III pyridoxal-phosphate-dependent aminotransferase family. BioA subfamily.</text>
</comment>
<evidence type="ECO:0000256" key="18">
    <source>
        <dbReference type="ARBA" id="ARBA00023268"/>
    </source>
</evidence>
<feature type="binding site" evidence="21">
    <location>
        <position position="718"/>
    </location>
    <ligand>
        <name>substrate</name>
    </ligand>
</feature>
<feature type="binding site" evidence="21">
    <location>
        <begin position="633"/>
        <end position="634"/>
    </location>
    <ligand>
        <name>pyridoxal 5'-phosphate</name>
        <dbReference type="ChEBI" id="CHEBI:597326"/>
    </ligand>
</feature>
<dbReference type="Pfam" id="PF04055">
    <property type="entry name" value="Radical_SAM"/>
    <property type="match status" value="1"/>
</dbReference>
<evidence type="ECO:0000256" key="21">
    <source>
        <dbReference type="HAMAP-Rule" id="MF_00834"/>
    </source>
</evidence>
<proteinExistence type="inferred from homology"/>
<dbReference type="HAMAP" id="MF_00834">
    <property type="entry name" value="BioA"/>
    <property type="match status" value="1"/>
</dbReference>
<feature type="binding site" evidence="22">
    <location>
        <position position="268"/>
    </location>
    <ligand>
        <name>[2Fe-2S] cluster</name>
        <dbReference type="ChEBI" id="CHEBI:190135"/>
    </ligand>
</feature>
<comment type="cofactor">
    <cofactor evidence="1 21">
        <name>pyridoxal 5'-phosphate</name>
        <dbReference type="ChEBI" id="CHEBI:597326"/>
    </cofactor>
</comment>
<evidence type="ECO:0000256" key="14">
    <source>
        <dbReference type="ARBA" id="ARBA00022756"/>
    </source>
</evidence>
<evidence type="ECO:0000256" key="6">
    <source>
        <dbReference type="ARBA" id="ARBA00006507"/>
    </source>
</evidence>
<evidence type="ECO:0000259" key="23">
    <source>
        <dbReference type="PROSITE" id="PS51918"/>
    </source>
</evidence>
<feature type="binding site" evidence="21">
    <location>
        <position position="570"/>
    </location>
    <ligand>
        <name>pyridoxal 5'-phosphate</name>
        <dbReference type="ChEBI" id="CHEBI:597326"/>
    </ligand>
</feature>
<comment type="cofactor">
    <cofactor evidence="22">
        <name>[2Fe-2S] cluster</name>
        <dbReference type="ChEBI" id="CHEBI:190135"/>
    </cofactor>
    <text evidence="22">Binds 1 [2Fe-2S] cluster. The cluster is coordinated with 3 cysteines and 1 arginine.</text>
</comment>
<gene>
    <name evidence="21 24" type="primary">bioA</name>
    <name evidence="22" type="synonym">bioB</name>
    <name evidence="24" type="ORF">H9791_03700</name>
</gene>
<evidence type="ECO:0000313" key="25">
    <source>
        <dbReference type="Proteomes" id="UP000824236"/>
    </source>
</evidence>
<feature type="binding site" evidence="21">
    <location>
        <position position="469"/>
    </location>
    <ligand>
        <name>substrate</name>
    </ligand>
</feature>
<evidence type="ECO:0000256" key="17">
    <source>
        <dbReference type="ARBA" id="ARBA00023014"/>
    </source>
</evidence>
<feature type="binding site" evidence="22">
    <location>
        <position position="106"/>
    </location>
    <ligand>
        <name>[2Fe-2S] cluster</name>
        <dbReference type="ChEBI" id="CHEBI:190135"/>
    </ligand>
</feature>
<feature type="binding site" evidence="21">
    <location>
        <begin position="428"/>
        <end position="429"/>
    </location>
    <ligand>
        <name>pyridoxal 5'-phosphate</name>
        <dbReference type="ChEBI" id="CHEBI:597326"/>
    </ligand>
</feature>
<dbReference type="NCBIfam" id="NF005940">
    <property type="entry name" value="PRK07986.1"/>
    <property type="match status" value="1"/>
</dbReference>
<dbReference type="PROSITE" id="PS51918">
    <property type="entry name" value="RADICAL_SAM"/>
    <property type="match status" value="1"/>
</dbReference>
<feature type="binding site" evidence="21">
    <location>
        <position position="632"/>
    </location>
    <ligand>
        <name>substrate</name>
    </ligand>
</feature>
<feature type="binding site" evidence="22">
    <location>
        <position position="138"/>
    </location>
    <ligand>
        <name>[2Fe-2S] cluster</name>
        <dbReference type="ChEBI" id="CHEBI:190135"/>
    </ligand>
</feature>
<dbReference type="SFLD" id="SFLDG01278">
    <property type="entry name" value="biotin_synthase_like"/>
    <property type="match status" value="1"/>
</dbReference>
<feature type="domain" description="Radical SAM core" evidence="23">
    <location>
        <begin position="44"/>
        <end position="273"/>
    </location>
</feature>
<comment type="pathway">
    <text evidence="3 22">Cofactor biosynthesis; biotin biosynthesis; biotin from 7,8-diaminononanoate: step 2/2.</text>
</comment>
<evidence type="ECO:0000256" key="9">
    <source>
        <dbReference type="ARBA" id="ARBA00022576"/>
    </source>
</evidence>
<dbReference type="GO" id="GO:0005506">
    <property type="term" value="F:iron ion binding"/>
    <property type="evidence" value="ECO:0007669"/>
    <property type="project" value="UniProtKB-UniRule"/>
</dbReference>
<feature type="binding site" evidence="22">
    <location>
        <position position="198"/>
    </location>
    <ligand>
        <name>[2Fe-2S] cluster</name>
        <dbReference type="ChEBI" id="CHEBI:190135"/>
    </ligand>
</feature>
<evidence type="ECO:0000256" key="13">
    <source>
        <dbReference type="ARBA" id="ARBA00022723"/>
    </source>
</evidence>
<dbReference type="GO" id="GO:0004015">
    <property type="term" value="F:adenosylmethionine-8-amino-7-oxononanoate transaminase activity"/>
    <property type="evidence" value="ECO:0007669"/>
    <property type="project" value="UniProtKB-UniRule"/>
</dbReference>
<comment type="function">
    <text evidence="21">Catalyzes the transfer of the alpha-amino group from S-adenosyl-L-methionine (SAM) to 7-keto-8-aminopelargonic acid (KAPA) to form 7,8-diaminopelargonic acid (DAPA). It is the only aminotransferase known to utilize SAM as an amino donor.</text>
</comment>
<dbReference type="InterPro" id="IPR010722">
    <property type="entry name" value="BATS_dom"/>
</dbReference>
<keyword evidence="8 22" id="KW-0004">4Fe-4S</keyword>
<dbReference type="SFLD" id="SFLDG01060">
    <property type="entry name" value="BATS_domain_containing"/>
    <property type="match status" value="1"/>
</dbReference>
<dbReference type="EMBL" id="JAHLFO010000043">
    <property type="protein sequence ID" value="MBU3813599.1"/>
    <property type="molecule type" value="Genomic_DNA"/>
</dbReference>
<dbReference type="GO" id="GO:0030170">
    <property type="term" value="F:pyridoxal phosphate binding"/>
    <property type="evidence" value="ECO:0007669"/>
    <property type="project" value="UniProtKB-UniRule"/>
</dbReference>
<keyword evidence="11 22" id="KW-0949">S-adenosyl-L-methionine</keyword>
<dbReference type="SFLD" id="SFLDS00029">
    <property type="entry name" value="Radical_SAM"/>
    <property type="match status" value="1"/>
</dbReference>
<evidence type="ECO:0000256" key="12">
    <source>
        <dbReference type="ARBA" id="ARBA00022714"/>
    </source>
</evidence>
<comment type="cofactor">
    <cofactor evidence="22">
        <name>[4Fe-4S] cluster</name>
        <dbReference type="ChEBI" id="CHEBI:49883"/>
    </cofactor>
    <text evidence="22">Binds 1 [4Fe-4S] cluster. The cluster is coordinated with 3 cysteines and an exchangeable S-adenosyl-L-methionine.</text>
</comment>
<dbReference type="InterPro" id="IPR005815">
    <property type="entry name" value="BioA"/>
</dbReference>
<evidence type="ECO:0000313" key="24">
    <source>
        <dbReference type="EMBL" id="MBU3813599.1"/>
    </source>
</evidence>
<organism evidence="24 25">
    <name type="scientific">Candidatus Bacteroides intestinipullorum</name>
    <dbReference type="NCBI Taxonomy" id="2838471"/>
    <lineage>
        <taxon>Bacteria</taxon>
        <taxon>Pseudomonadati</taxon>
        <taxon>Bacteroidota</taxon>
        <taxon>Bacteroidia</taxon>
        <taxon>Bacteroidales</taxon>
        <taxon>Bacteroidaceae</taxon>
        <taxon>Bacteroides</taxon>
    </lineage>
</organism>
<dbReference type="SUPFAM" id="SSF102114">
    <property type="entry name" value="Radical SAM enzymes"/>
    <property type="match status" value="1"/>
</dbReference>
<keyword evidence="21" id="KW-0963">Cytoplasm</keyword>
<dbReference type="SUPFAM" id="SSF53383">
    <property type="entry name" value="PLP-dependent transferases"/>
    <property type="match status" value="1"/>
</dbReference>
<dbReference type="CDD" id="cd01335">
    <property type="entry name" value="Radical_SAM"/>
    <property type="match status" value="1"/>
</dbReference>
<feature type="binding site" evidence="22">
    <location>
        <position position="66"/>
    </location>
    <ligand>
        <name>[4Fe-4S] cluster</name>
        <dbReference type="ChEBI" id="CHEBI:49883"/>
        <note>4Fe-4S-S-AdoMet</note>
    </ligand>
</feature>
<dbReference type="InterPro" id="IPR058240">
    <property type="entry name" value="rSAM_sf"/>
</dbReference>
<dbReference type="NCBIfam" id="TIGR00433">
    <property type="entry name" value="bioB"/>
    <property type="match status" value="1"/>
</dbReference>
<dbReference type="InterPro" id="IPR002684">
    <property type="entry name" value="Biotin_synth/BioAB"/>
</dbReference>
<feature type="modified residue" description="N6-(pyridoxal phosphate)lysine" evidence="21">
    <location>
        <position position="599"/>
    </location>
</feature>
<comment type="pathway">
    <text evidence="4 21">Cofactor biosynthesis; biotin biosynthesis; 7,8-diaminononanoate from 8-amino-7-oxononanoate (SAM route): step 1/1.</text>
</comment>
<evidence type="ECO:0000256" key="16">
    <source>
        <dbReference type="ARBA" id="ARBA00023004"/>
    </source>
</evidence>
<keyword evidence="15 21" id="KW-0663">Pyridoxal phosphate</keyword>
<keyword evidence="14 22" id="KW-0093">Biotin biosynthesis</keyword>
<dbReference type="GO" id="GO:0005737">
    <property type="term" value="C:cytoplasm"/>
    <property type="evidence" value="ECO:0007669"/>
    <property type="project" value="UniProtKB-SubCell"/>
</dbReference>
<evidence type="ECO:0000256" key="10">
    <source>
        <dbReference type="ARBA" id="ARBA00022679"/>
    </source>
</evidence>
<dbReference type="InterPro" id="IPR005814">
    <property type="entry name" value="Aminotrans_3"/>
</dbReference>
<comment type="similarity">
    <text evidence="22">Belongs to the radical SAM superfamily. Biotin synthase family.</text>
</comment>
<evidence type="ECO:0000256" key="19">
    <source>
        <dbReference type="ARBA" id="ARBA00048449"/>
    </source>
</evidence>
<keyword evidence="13 22" id="KW-0479">Metal-binding</keyword>
<dbReference type="InterPro" id="IPR015421">
    <property type="entry name" value="PyrdxlP-dep_Trfase_major"/>
</dbReference>
<comment type="caution">
    <text evidence="24">The sequence shown here is derived from an EMBL/GenBank/DDBJ whole genome shotgun (WGS) entry which is preliminary data.</text>
</comment>
<name>A0A9E2NN37_9BACE</name>
<dbReference type="GO" id="GO:0051537">
    <property type="term" value="F:2 iron, 2 sulfur cluster binding"/>
    <property type="evidence" value="ECO:0007669"/>
    <property type="project" value="UniProtKB-KW"/>
</dbReference>
<sequence length="753" mass="83379">MTLNELKDHVLAGGHITPDEALFLANLDDREALYEAAHDITWQMAELRPDFCSIINARSGRCPEDCKWCAQSARHQAHADVYDLVDKDECLRQARLHEEQGIGRFSLVISGRQPSSALLERICDTVRHIRRHTSIQICASLGLVDEEGMQALKEAGVTRYHCNLETAPSHFPTLCTTHTQADKMATLRAARQAGLEVCSGGIIGMGETMEQRIELAFTLKELDIPSIPINILAPIPGTPLEHQPLLEDEEILTTVALFRFIHPRAALRFAGGRKRLAKSVQRKAAYIGINAAITGDLLTTTGSTAMEDHLLMQEAGYVTDDALFDRLHLWHPYTSTSHPLPVYEVERAEGAVLTLKGGQQLVDGMSSWWCAVHGYNRPELNEAAQRQLTRMSHVMFGGLTHEPAIQLARLLLPLVPPSMQKIFYADSGSVSVEVALKMAVQYWQALSLSAPGRGHLSKKQNFITIRSGYHGDTWNAMSVCDPVTGMHTLFGSALPARWFAPQPRSRFGGAWDEADILPLHTLIEAHADELAALILEPVVQGAGGMWFYHPQYLVEAARLCRAHNVLLIFDEIATGFGRTGKFFAWEHAGVEPDIMCIGKALTGGYMTMAAVLATNQVADTLSAYAPGVFMHGPTFMGNPLACAVACASVRLLTSPEYDWQGRVSRIEHQLREELEPARTLPQVEDIRVLGAIGVIELKHPVDMAQMQRRFVQEGIWVRPFGRLAYVMPPYIIEPEQLTKLTQGLVKIVKEISI</sequence>
<dbReference type="Gene3D" id="3.20.20.70">
    <property type="entry name" value="Aldolase class I"/>
    <property type="match status" value="1"/>
</dbReference>
<evidence type="ECO:0000256" key="20">
    <source>
        <dbReference type="ARBA" id="ARBA00051157"/>
    </source>
</evidence>
<dbReference type="InterPro" id="IPR006638">
    <property type="entry name" value="Elp3/MiaA/NifB-like_rSAM"/>
</dbReference>
<evidence type="ECO:0000256" key="3">
    <source>
        <dbReference type="ARBA" id="ARBA00004942"/>
    </source>
</evidence>
<evidence type="ECO:0000256" key="2">
    <source>
        <dbReference type="ARBA" id="ARBA00003991"/>
    </source>
</evidence>
<dbReference type="PANTHER" id="PTHR42684:SF17">
    <property type="entry name" value="ADENOSYLMETHIONINE-8-AMINO-7-OXONONANOATE AMINOTRANSFERASE"/>
    <property type="match status" value="1"/>
</dbReference>
<dbReference type="SMART" id="SM00729">
    <property type="entry name" value="Elp3"/>
    <property type="match status" value="1"/>
</dbReference>
<evidence type="ECO:0000256" key="8">
    <source>
        <dbReference type="ARBA" id="ARBA00022485"/>
    </source>
</evidence>
<dbReference type="Pfam" id="PF06968">
    <property type="entry name" value="BATS"/>
    <property type="match status" value="1"/>
</dbReference>
<dbReference type="NCBIfam" id="TIGR00508">
    <property type="entry name" value="bioA"/>
    <property type="match status" value="1"/>
</dbReference>
<keyword evidence="16 22" id="KW-0408">Iron</keyword>
<evidence type="ECO:0000256" key="11">
    <source>
        <dbReference type="ARBA" id="ARBA00022691"/>
    </source>
</evidence>
<comment type="function">
    <text evidence="22">Catalyzes the conversion of dethiobiotin (DTB) to biotin by the insertion of a sulfur atom into dethiobiotin via a radical-based mechanism.</text>
</comment>
<protein>
    <recommendedName>
        <fullName evidence="21 22">Multifunctional fusion protein</fullName>
    </recommendedName>
    <domain>
        <recommendedName>
            <fullName evidence="21">Adenosylmethionine-8-amino-7-oxononanoate aminotransferase</fullName>
            <ecNumber evidence="21">2.6.1.62</ecNumber>
        </recommendedName>
        <alternativeName>
            <fullName evidence="21">7,8-diamino-pelargonic acid aminotransferase</fullName>
        </alternativeName>
        <alternativeName>
            <fullName evidence="21">7,8-diaminononanoate synthase</fullName>
        </alternativeName>
        <alternativeName>
            <fullName evidence="21">Diaminopelargonic acid synthase</fullName>
            <shortName evidence="21">DANS</shortName>
            <shortName evidence="21">DAPA AT</shortName>
            <shortName evidence="21">DAPA aminotransferase</shortName>
        </alternativeName>
    </domain>
    <domain>
        <recommendedName>
            <fullName evidence="22">Biotin synthase</fullName>
            <ecNumber evidence="22">2.8.1.6</ecNumber>
        </recommendedName>
    </domain>
</protein>
<evidence type="ECO:0000256" key="4">
    <source>
        <dbReference type="ARBA" id="ARBA00005063"/>
    </source>
</evidence>
<dbReference type="InterPro" id="IPR013785">
    <property type="entry name" value="Aldolase_TIM"/>
</dbReference>
<dbReference type="AlphaFoldDB" id="A0A9E2NN37"/>
<comment type="catalytic activity">
    <reaction evidence="19 21">
        <text>(8S)-8-amino-7-oxononanoate + S-adenosyl-L-methionine = S-adenosyl-4-methylsulfanyl-2-oxobutanoate + (7R,8S)-7,8-diammoniononanoate</text>
        <dbReference type="Rhea" id="RHEA:16861"/>
        <dbReference type="ChEBI" id="CHEBI:16490"/>
        <dbReference type="ChEBI" id="CHEBI:59789"/>
        <dbReference type="ChEBI" id="CHEBI:149468"/>
        <dbReference type="ChEBI" id="CHEBI:149469"/>
        <dbReference type="EC" id="2.6.1.62"/>
    </reaction>
</comment>
<reference evidence="24" key="2">
    <citation type="submission" date="2021-04" db="EMBL/GenBank/DDBJ databases">
        <authorList>
            <person name="Gilroy R."/>
        </authorList>
    </citation>
    <scope>NUCLEOTIDE SEQUENCE</scope>
    <source>
        <strain evidence="24">B3-3758</strain>
    </source>
</reference>
<comment type="similarity">
    <text evidence="5">In the N-terminal section; belongs to the radical SAM superfamily. Biotin synthase family.</text>
</comment>
<dbReference type="PROSITE" id="PS00600">
    <property type="entry name" value="AA_TRANSFER_CLASS_3"/>
    <property type="match status" value="1"/>
</dbReference>
<dbReference type="EC" id="2.6.1.62" evidence="21"/>
<dbReference type="HAMAP" id="MF_01694">
    <property type="entry name" value="BioB"/>
    <property type="match status" value="1"/>
</dbReference>
<comment type="subunit">
    <text evidence="7 22">Homodimer.</text>
</comment>
<evidence type="ECO:0000256" key="15">
    <source>
        <dbReference type="ARBA" id="ARBA00022898"/>
    </source>
</evidence>
<dbReference type="GO" id="GO:0009102">
    <property type="term" value="P:biotin biosynthetic process"/>
    <property type="evidence" value="ECO:0007669"/>
    <property type="project" value="UniProtKB-UniRule"/>
</dbReference>
<dbReference type="NCBIfam" id="NF004624">
    <property type="entry name" value="PRK05964.1"/>
    <property type="match status" value="1"/>
</dbReference>
<keyword evidence="17 22" id="KW-0411">Iron-sulfur</keyword>
<dbReference type="InterPro" id="IPR015422">
    <property type="entry name" value="PyrdxlP-dep_Trfase_small"/>
</dbReference>
<feature type="site" description="Participates in the substrate recognition with KAPA and in a stacking interaction with the adenine ring of SAM" evidence="21">
    <location>
        <position position="333"/>
    </location>
</feature>
<keyword evidence="12 22" id="KW-0001">2Fe-2S</keyword>
<dbReference type="SMART" id="SM00876">
    <property type="entry name" value="BATS"/>
    <property type="match status" value="1"/>
</dbReference>
<dbReference type="InterPro" id="IPR007197">
    <property type="entry name" value="rSAM"/>
</dbReference>
<dbReference type="Gene3D" id="3.90.1150.10">
    <property type="entry name" value="Aspartate Aminotransferase, domain 1"/>
    <property type="match status" value="1"/>
</dbReference>
<dbReference type="InterPro" id="IPR049704">
    <property type="entry name" value="Aminotrans_3_PPA_site"/>
</dbReference>
<dbReference type="Pfam" id="PF00202">
    <property type="entry name" value="Aminotran_3"/>
    <property type="match status" value="1"/>
</dbReference>
<feature type="binding site" evidence="21">
    <location>
        <position position="368"/>
    </location>
    <ligand>
        <name>substrate</name>
    </ligand>
</feature>
<dbReference type="CDD" id="cd00610">
    <property type="entry name" value="OAT_like"/>
    <property type="match status" value="1"/>
</dbReference>
<feature type="binding site" evidence="22">
    <location>
        <position position="62"/>
    </location>
    <ligand>
        <name>[4Fe-4S] cluster</name>
        <dbReference type="ChEBI" id="CHEBI:49883"/>
        <note>4Fe-4S-S-AdoMet</note>
    </ligand>
</feature>
<dbReference type="GO" id="GO:0004076">
    <property type="term" value="F:biotin synthase activity"/>
    <property type="evidence" value="ECO:0007669"/>
    <property type="project" value="UniProtKB-UniRule"/>
</dbReference>
<comment type="catalytic activity">
    <reaction evidence="20 22">
        <text>(4R,5S)-dethiobiotin + (sulfur carrier)-SH + 2 reduced [2Fe-2S]-[ferredoxin] + 2 S-adenosyl-L-methionine = (sulfur carrier)-H + biotin + 2 5'-deoxyadenosine + 2 L-methionine + 2 oxidized [2Fe-2S]-[ferredoxin]</text>
        <dbReference type="Rhea" id="RHEA:22060"/>
        <dbReference type="Rhea" id="RHEA-COMP:10000"/>
        <dbReference type="Rhea" id="RHEA-COMP:10001"/>
        <dbReference type="Rhea" id="RHEA-COMP:14737"/>
        <dbReference type="Rhea" id="RHEA-COMP:14739"/>
        <dbReference type="ChEBI" id="CHEBI:17319"/>
        <dbReference type="ChEBI" id="CHEBI:29917"/>
        <dbReference type="ChEBI" id="CHEBI:33737"/>
        <dbReference type="ChEBI" id="CHEBI:33738"/>
        <dbReference type="ChEBI" id="CHEBI:57586"/>
        <dbReference type="ChEBI" id="CHEBI:57844"/>
        <dbReference type="ChEBI" id="CHEBI:59789"/>
        <dbReference type="ChEBI" id="CHEBI:64428"/>
        <dbReference type="ChEBI" id="CHEBI:149473"/>
        <dbReference type="EC" id="2.8.1.6"/>
    </reaction>
</comment>
<dbReference type="Proteomes" id="UP000824236">
    <property type="component" value="Unassembled WGS sequence"/>
</dbReference>
<comment type="function">
    <text evidence="2">Catalyzes two activities which are involved in the biotine biosynthesis: the conversion of dethiobiotin (DTB) to biotin by the insertion of a sulfur atom into dethiobiotin via a radical-based mechanism, and the transfer of the alpha-amino group from S-adenosyl-L-methionine (SAM) to 7-keto-8-aminopelargonic acid (KAPA) to form 7,8-diaminopelargonic acid (DAPA).</text>
</comment>
<feature type="binding site" evidence="21">
    <location>
        <position position="599"/>
    </location>
    <ligand>
        <name>substrate</name>
    </ligand>
</feature>
<comment type="similarity">
    <text evidence="21">Belongs to the class-III pyridoxal-phosphate-dependent aminotransferase family. BioA subfamily.</text>
</comment>
<evidence type="ECO:0000256" key="5">
    <source>
        <dbReference type="ARBA" id="ARBA00005255"/>
    </source>
</evidence>
<dbReference type="GO" id="GO:0051539">
    <property type="term" value="F:4 iron, 4 sulfur cluster binding"/>
    <property type="evidence" value="ECO:0007669"/>
    <property type="project" value="UniProtKB-KW"/>
</dbReference>
<reference evidence="24" key="1">
    <citation type="journal article" date="2021" name="PeerJ">
        <title>Extensive microbial diversity within the chicken gut microbiome revealed by metagenomics and culture.</title>
        <authorList>
            <person name="Gilroy R."/>
            <person name="Ravi A."/>
            <person name="Getino M."/>
            <person name="Pursley I."/>
            <person name="Horton D.L."/>
            <person name="Alikhan N.F."/>
            <person name="Baker D."/>
            <person name="Gharbi K."/>
            <person name="Hall N."/>
            <person name="Watson M."/>
            <person name="Adriaenssens E.M."/>
            <person name="Foster-Nyarko E."/>
            <person name="Jarju S."/>
            <person name="Secka A."/>
            <person name="Antonio M."/>
            <person name="Oren A."/>
            <person name="Chaudhuri R.R."/>
            <person name="La Ragione R."/>
            <person name="Hildebrand F."/>
            <person name="Pallen M.J."/>
        </authorList>
    </citation>
    <scope>NUCLEOTIDE SEQUENCE</scope>
    <source>
        <strain evidence="24">B3-3758</strain>
    </source>
</reference>
<comment type="subcellular location">
    <subcellularLocation>
        <location evidence="21">Cytoplasm</location>
    </subcellularLocation>
</comment>
<dbReference type="EC" id="2.8.1.6" evidence="22"/>
<keyword evidence="9 21" id="KW-0032">Aminotransferase</keyword>
<evidence type="ECO:0000256" key="22">
    <source>
        <dbReference type="HAMAP-Rule" id="MF_01694"/>
    </source>
</evidence>
<keyword evidence="10 22" id="KW-0808">Transferase</keyword>
<accession>A0A9E2NN37</accession>
<keyword evidence="18" id="KW-0511">Multifunctional enzyme</keyword>
<dbReference type="PANTHER" id="PTHR42684">
    <property type="entry name" value="ADENOSYLMETHIONINE-8-AMINO-7-OXONONANOATE AMINOTRANSFERASE"/>
    <property type="match status" value="1"/>
</dbReference>
<dbReference type="InterPro" id="IPR015424">
    <property type="entry name" value="PyrdxlP-dep_Trfase"/>
</dbReference>